<protein>
    <submittedName>
        <fullName evidence="1">Uncharacterized protein</fullName>
    </submittedName>
</protein>
<dbReference type="Gene3D" id="3.40.50.2020">
    <property type="match status" value="1"/>
</dbReference>
<dbReference type="InterPro" id="IPR029057">
    <property type="entry name" value="PRTase-like"/>
</dbReference>
<dbReference type="EMBL" id="JWZX01000745">
    <property type="protein sequence ID" value="KOO35809.1"/>
    <property type="molecule type" value="Genomic_DNA"/>
</dbReference>
<evidence type="ECO:0000313" key="2">
    <source>
        <dbReference type="Proteomes" id="UP000037460"/>
    </source>
</evidence>
<reference evidence="2" key="1">
    <citation type="journal article" date="2015" name="PLoS Genet.">
        <title>Genome Sequence and Transcriptome Analyses of Chrysochromulina tobin: Metabolic Tools for Enhanced Algal Fitness in the Prominent Order Prymnesiales (Haptophyceae).</title>
        <authorList>
            <person name="Hovde B.T."/>
            <person name="Deodato C.R."/>
            <person name="Hunsperger H.M."/>
            <person name="Ryken S.A."/>
            <person name="Yost W."/>
            <person name="Jha R.K."/>
            <person name="Patterson J."/>
            <person name="Monnat R.J. Jr."/>
            <person name="Barlow S.B."/>
            <person name="Starkenburg S.R."/>
            <person name="Cattolico R.A."/>
        </authorList>
    </citation>
    <scope>NUCLEOTIDE SEQUENCE</scope>
    <source>
        <strain evidence="2">CCMP291</strain>
    </source>
</reference>
<proteinExistence type="predicted"/>
<organism evidence="1 2">
    <name type="scientific">Chrysochromulina tobinii</name>
    <dbReference type="NCBI Taxonomy" id="1460289"/>
    <lineage>
        <taxon>Eukaryota</taxon>
        <taxon>Haptista</taxon>
        <taxon>Haptophyta</taxon>
        <taxon>Prymnesiophyceae</taxon>
        <taxon>Prymnesiales</taxon>
        <taxon>Chrysochromulinaceae</taxon>
        <taxon>Chrysochromulina</taxon>
    </lineage>
</organism>
<keyword evidence="2" id="KW-1185">Reference proteome</keyword>
<comment type="caution">
    <text evidence="1">The sequence shown here is derived from an EMBL/GenBank/DDBJ whole genome shotgun (WGS) entry which is preliminary data.</text>
</comment>
<sequence>MEKVVLYPSRCAAFGKALAAALGVPASACTDNIVAEPAGADTVICWDSFPSASSEKDPDIKVRVDALIGKHVILILSQDDTSSAFAQLSLLLWLQRFYVPTPDEAAAKGKWKGTIGAGSFEVTSVGALTVVIPWFRYCQMERSQRWTYTAGAEKPWSNAGASGPFVDVASAHTYAALLSAEPPPPPGPESLEAPPPPPPKEIVFVDIHDDLDGKPIVEQMLSKSGKWANPIVDYDLVHGQGTYFTSAFAHFLAHTYKSADLGTTFVVFPDGGAYQRFHTMVEARLKGIAPDHVLYIEKNRVGTVVKQGGALLYHTPDGGTATRESLPTGSTILIPDDFTNSGSTLFGGASIVRKHVQGTCKVGAFVTHFVAKYERAVVDKFVATLYSEGGVASDLNEFFTTDSIVMTTTWLAEEAKKRVAGGQPERVMIAPLAPVLAEWLLSRPTPAHAKAMDIS</sequence>
<gene>
    <name evidence="1" type="ORF">Ctob_011492</name>
</gene>
<dbReference type="Proteomes" id="UP000037460">
    <property type="component" value="Unassembled WGS sequence"/>
</dbReference>
<dbReference type="SUPFAM" id="SSF53271">
    <property type="entry name" value="PRTase-like"/>
    <property type="match status" value="1"/>
</dbReference>
<evidence type="ECO:0000313" key="1">
    <source>
        <dbReference type="EMBL" id="KOO35809.1"/>
    </source>
</evidence>
<dbReference type="AlphaFoldDB" id="A0A0M0KAI6"/>
<dbReference type="OrthoDB" id="425338at2759"/>
<name>A0A0M0KAI6_9EUKA</name>
<accession>A0A0M0KAI6</accession>